<evidence type="ECO:0000256" key="1">
    <source>
        <dbReference type="SAM" id="MobiDB-lite"/>
    </source>
</evidence>
<gene>
    <name evidence="2" type="ORF">B0J15DRAFT_525349</name>
</gene>
<feature type="compositionally biased region" description="Polar residues" evidence="1">
    <location>
        <begin position="1"/>
        <end position="24"/>
    </location>
</feature>
<comment type="caution">
    <text evidence="2">The sequence shown here is derived from an EMBL/GenBank/DDBJ whole genome shotgun (WGS) entry which is preliminary data.</text>
</comment>
<accession>A0A9P9HN44</accession>
<organism evidence="2 3">
    <name type="scientific">Fusarium solani</name>
    <name type="common">Filamentous fungus</name>
    <dbReference type="NCBI Taxonomy" id="169388"/>
    <lineage>
        <taxon>Eukaryota</taxon>
        <taxon>Fungi</taxon>
        <taxon>Dikarya</taxon>
        <taxon>Ascomycota</taxon>
        <taxon>Pezizomycotina</taxon>
        <taxon>Sordariomycetes</taxon>
        <taxon>Hypocreomycetidae</taxon>
        <taxon>Hypocreales</taxon>
        <taxon>Nectriaceae</taxon>
        <taxon>Fusarium</taxon>
        <taxon>Fusarium solani species complex</taxon>
    </lineage>
</organism>
<name>A0A9P9HN44_FUSSL</name>
<protein>
    <submittedName>
        <fullName evidence="2">Uncharacterized protein</fullName>
    </submittedName>
</protein>
<proteinExistence type="predicted"/>
<dbReference type="EMBL" id="JAGTJS010000008">
    <property type="protein sequence ID" value="KAH7260585.1"/>
    <property type="molecule type" value="Genomic_DNA"/>
</dbReference>
<feature type="region of interest" description="Disordered" evidence="1">
    <location>
        <begin position="1"/>
        <end position="43"/>
    </location>
</feature>
<reference evidence="2" key="1">
    <citation type="journal article" date="2021" name="Nat. Commun.">
        <title>Genetic determinants of endophytism in the Arabidopsis root mycobiome.</title>
        <authorList>
            <person name="Mesny F."/>
            <person name="Miyauchi S."/>
            <person name="Thiergart T."/>
            <person name="Pickel B."/>
            <person name="Atanasova L."/>
            <person name="Karlsson M."/>
            <person name="Huettel B."/>
            <person name="Barry K.W."/>
            <person name="Haridas S."/>
            <person name="Chen C."/>
            <person name="Bauer D."/>
            <person name="Andreopoulos W."/>
            <person name="Pangilinan J."/>
            <person name="LaButti K."/>
            <person name="Riley R."/>
            <person name="Lipzen A."/>
            <person name="Clum A."/>
            <person name="Drula E."/>
            <person name="Henrissat B."/>
            <person name="Kohler A."/>
            <person name="Grigoriev I.V."/>
            <person name="Martin F.M."/>
            <person name="Hacquard S."/>
        </authorList>
    </citation>
    <scope>NUCLEOTIDE SEQUENCE</scope>
    <source>
        <strain evidence="2">FSSC 5 MPI-SDFR-AT-0091</strain>
    </source>
</reference>
<dbReference type="OrthoDB" id="5106359at2759"/>
<sequence length="192" mass="21127">MNNTSKPQSSQFQSLAPAMSQPQQPRRFPTTGANHPPEHPAMARRVTAVNEPVTTYRRSTSQTYQRRQLYQQQQLVIRQHATVIQTQTLASARVTATAPATQATSAPAPASVPQARYTGWARTLNRRVHLDNRRSTVPSALRVGLVGLSVEVTLYFDHDGALRGYSYRHDESILGPVNVWGGAASGHGLFTI</sequence>
<dbReference type="AlphaFoldDB" id="A0A9P9HN44"/>
<dbReference type="Proteomes" id="UP000736672">
    <property type="component" value="Unassembled WGS sequence"/>
</dbReference>
<evidence type="ECO:0000313" key="2">
    <source>
        <dbReference type="EMBL" id="KAH7260585.1"/>
    </source>
</evidence>
<evidence type="ECO:0000313" key="3">
    <source>
        <dbReference type="Proteomes" id="UP000736672"/>
    </source>
</evidence>
<keyword evidence="3" id="KW-1185">Reference proteome</keyword>